<sequence>MFPEEFEELARCAARIGAGLQLEFVRGRPHERPGRDGNHGMIMQWLTCVCVQTRPDLWLYCGRGLRAGTDRNDYARPDGVLLPSGGLAGEGEWGAPGKVLMAVEVTSRASDTLAGKTRAYAESGIPVLLVVDRDDGCVLVRSRPHSSGYQRTEAVAFGRAIVLPDPVGIALATGPLNDWAH</sequence>
<dbReference type="EMBL" id="CP003219">
    <property type="protein sequence ID" value="AEW96739.1"/>
    <property type="molecule type" value="Genomic_DNA"/>
</dbReference>
<accession>G8WUX5</accession>
<dbReference type="InterPro" id="IPR011335">
    <property type="entry name" value="Restrct_endonuc-II-like"/>
</dbReference>
<evidence type="ECO:0000313" key="3">
    <source>
        <dbReference type="Proteomes" id="UP000007842"/>
    </source>
</evidence>
<dbReference type="AlphaFoldDB" id="F8JSL1"/>
<dbReference type="Proteomes" id="UP000007842">
    <property type="component" value="Chromosome"/>
</dbReference>
<dbReference type="HOGENOM" id="CLU_076312_4_1_11"/>
<dbReference type="KEGG" id="sct:SCAT_4379"/>
<dbReference type="SUPFAM" id="SSF52980">
    <property type="entry name" value="Restriction endonuclease-like"/>
    <property type="match status" value="1"/>
</dbReference>
<dbReference type="OrthoDB" id="4537149at2"/>
<reference evidence="3" key="1">
    <citation type="submission" date="2011-12" db="EMBL/GenBank/DDBJ databases">
        <title>Complete genome sequence of Streptomyces cattleya strain DSM 46488.</title>
        <authorList>
            <person name="Ou H.-Y."/>
            <person name="Li P."/>
            <person name="Zhao C."/>
            <person name="O'Hagan D."/>
            <person name="Deng Z."/>
        </authorList>
    </citation>
    <scope>NUCLEOTIDE SEQUENCE [LARGE SCALE GENOMIC DNA]</scope>
    <source>
        <strain evidence="3">ATCC 35852 / DSM 46488 / JCM 4925 / NBRC 14057 / NRRL 8057</strain>
    </source>
</reference>
<dbReference type="CDD" id="cd06260">
    <property type="entry name" value="DUF820-like"/>
    <property type="match status" value="1"/>
</dbReference>
<organism evidence="2 3">
    <name type="scientific">Streptantibioticus cattleyicolor (strain ATCC 35852 / DSM 46488 / JCM 4925 / NBRC 14057 / NRRL 8057)</name>
    <name type="common">Streptomyces cattleya</name>
    <dbReference type="NCBI Taxonomy" id="1003195"/>
    <lineage>
        <taxon>Bacteria</taxon>
        <taxon>Bacillati</taxon>
        <taxon>Actinomycetota</taxon>
        <taxon>Actinomycetes</taxon>
        <taxon>Kitasatosporales</taxon>
        <taxon>Streptomycetaceae</taxon>
        <taxon>Streptantibioticus</taxon>
    </lineage>
</organism>
<dbReference type="KEGG" id="scy:SCATT_43680"/>
<evidence type="ECO:0000313" key="2">
    <source>
        <dbReference type="EMBL" id="AEW96739.1"/>
    </source>
</evidence>
<evidence type="ECO:0000259" key="1">
    <source>
        <dbReference type="Pfam" id="PF05685"/>
    </source>
</evidence>
<keyword evidence="3" id="KW-1185">Reference proteome</keyword>
<dbReference type="Gene3D" id="3.90.1570.10">
    <property type="entry name" value="tt1808, chain A"/>
    <property type="match status" value="1"/>
</dbReference>
<dbReference type="RefSeq" id="WP_014145091.1">
    <property type="nucleotide sequence ID" value="NC_016111.1"/>
</dbReference>
<protein>
    <recommendedName>
        <fullName evidence="1">Putative restriction endonuclease domain-containing protein</fullName>
    </recommendedName>
</protein>
<dbReference type="eggNOG" id="COG4636">
    <property type="taxonomic scope" value="Bacteria"/>
</dbReference>
<accession>F8JSL1</accession>
<gene>
    <name evidence="2" type="ordered locus">SCATT_43680</name>
</gene>
<feature type="domain" description="Putative restriction endonuclease" evidence="1">
    <location>
        <begin position="4"/>
        <end position="172"/>
    </location>
</feature>
<dbReference type="PATRIC" id="fig|1003195.11.peg.5819"/>
<proteinExistence type="predicted"/>
<dbReference type="InterPro" id="IPR012296">
    <property type="entry name" value="Nuclease_put_TT1808"/>
</dbReference>
<dbReference type="PANTHER" id="PTHR35400">
    <property type="entry name" value="SLR1083 PROTEIN"/>
    <property type="match status" value="1"/>
</dbReference>
<dbReference type="STRING" id="1003195.SCATT_43680"/>
<dbReference type="PANTHER" id="PTHR35400:SF3">
    <property type="entry name" value="SLL1072 PROTEIN"/>
    <property type="match status" value="1"/>
</dbReference>
<dbReference type="InterPro" id="IPR008538">
    <property type="entry name" value="Uma2"/>
</dbReference>
<name>F8JSL1_STREN</name>
<dbReference type="Pfam" id="PF05685">
    <property type="entry name" value="Uma2"/>
    <property type="match status" value="1"/>
</dbReference>